<reference evidence="2" key="1">
    <citation type="submission" date="2015-10" db="EMBL/GenBank/DDBJ databases">
        <title>Niche specialization of a soil ammonia-oxidizing archaeon, Candidatus Nitrosocosmicus oleophilus.</title>
        <authorList>
            <person name="Jung M.-Y."/>
            <person name="Rhee S.-K."/>
        </authorList>
    </citation>
    <scope>NUCLEOTIDE SEQUENCE [LARGE SCALE GENOMIC DNA]</scope>
    <source>
        <strain evidence="2">MY3</strain>
    </source>
</reference>
<organism evidence="1 2">
    <name type="scientific">Candidatus Nitrosocosmicus oleophilus</name>
    <dbReference type="NCBI Taxonomy" id="1353260"/>
    <lineage>
        <taxon>Archaea</taxon>
        <taxon>Nitrososphaerota</taxon>
        <taxon>Nitrososphaeria</taxon>
        <taxon>Nitrososphaerales</taxon>
        <taxon>Nitrososphaeraceae</taxon>
        <taxon>Candidatus Nitrosocosmicus</taxon>
    </lineage>
</organism>
<dbReference type="KEGG" id="taa:NMY3_02819"/>
<dbReference type="EMBL" id="CP012850">
    <property type="protein sequence ID" value="ALI37009.1"/>
    <property type="molecule type" value="Genomic_DNA"/>
</dbReference>
<dbReference type="Proteomes" id="UP000058925">
    <property type="component" value="Chromosome"/>
</dbReference>
<keyword evidence="2" id="KW-1185">Reference proteome</keyword>
<dbReference type="AlphaFoldDB" id="A0A654M3J5"/>
<proteinExistence type="predicted"/>
<name>A0A654M3J5_9ARCH</name>
<accession>A0A654M3J5</accession>
<sequence>MKSNRNKDHPEKWVVERVNFWHYRSRKLFTRYEKKIKKLSWNDSVLISLNLTQKDNFGRGSKQNYSFWFFDCEYSPLIFVPTSGN</sequence>
<evidence type="ECO:0000313" key="1">
    <source>
        <dbReference type="EMBL" id="ALI37009.1"/>
    </source>
</evidence>
<protein>
    <submittedName>
        <fullName evidence="1">Uncharacterized protein</fullName>
    </submittedName>
</protein>
<evidence type="ECO:0000313" key="2">
    <source>
        <dbReference type="Proteomes" id="UP000058925"/>
    </source>
</evidence>
<gene>
    <name evidence="1" type="ORF">NMY3_02819</name>
</gene>